<proteinExistence type="predicted"/>
<dbReference type="Proteomes" id="UP001196413">
    <property type="component" value="Unassembled WGS sequence"/>
</dbReference>
<name>A0AAD5R8N9_PARTN</name>
<protein>
    <submittedName>
        <fullName evidence="1">Uncharacterized protein</fullName>
    </submittedName>
</protein>
<evidence type="ECO:0000313" key="1">
    <source>
        <dbReference type="EMBL" id="KAJ1371508.1"/>
    </source>
</evidence>
<dbReference type="AlphaFoldDB" id="A0AAD5R8N9"/>
<keyword evidence="2" id="KW-1185">Reference proteome</keyword>
<gene>
    <name evidence="1" type="ORF">KIN20_033473</name>
</gene>
<sequence length="79" mass="9178">MMLYTLKISYLILLLERHDRVVVMLVAMLGGEPHLTPFAGSQQQRPMEHHSKAVLVIARRLVQTVFYAVQEEDEKRIEC</sequence>
<comment type="caution">
    <text evidence="1">The sequence shown here is derived from an EMBL/GenBank/DDBJ whole genome shotgun (WGS) entry which is preliminary data.</text>
</comment>
<dbReference type="EMBL" id="JAHQIW010006988">
    <property type="protein sequence ID" value="KAJ1371508.1"/>
    <property type="molecule type" value="Genomic_DNA"/>
</dbReference>
<accession>A0AAD5R8N9</accession>
<organism evidence="1 2">
    <name type="scientific">Parelaphostrongylus tenuis</name>
    <name type="common">Meningeal worm</name>
    <dbReference type="NCBI Taxonomy" id="148309"/>
    <lineage>
        <taxon>Eukaryota</taxon>
        <taxon>Metazoa</taxon>
        <taxon>Ecdysozoa</taxon>
        <taxon>Nematoda</taxon>
        <taxon>Chromadorea</taxon>
        <taxon>Rhabditida</taxon>
        <taxon>Rhabditina</taxon>
        <taxon>Rhabditomorpha</taxon>
        <taxon>Strongyloidea</taxon>
        <taxon>Metastrongylidae</taxon>
        <taxon>Parelaphostrongylus</taxon>
    </lineage>
</organism>
<evidence type="ECO:0000313" key="2">
    <source>
        <dbReference type="Proteomes" id="UP001196413"/>
    </source>
</evidence>
<reference evidence="1" key="1">
    <citation type="submission" date="2021-06" db="EMBL/GenBank/DDBJ databases">
        <title>Parelaphostrongylus tenuis whole genome reference sequence.</title>
        <authorList>
            <person name="Garwood T.J."/>
            <person name="Larsen P.A."/>
            <person name="Fountain-Jones N.M."/>
            <person name="Garbe J.R."/>
            <person name="Macchietto M.G."/>
            <person name="Kania S.A."/>
            <person name="Gerhold R.W."/>
            <person name="Richards J.E."/>
            <person name="Wolf T.M."/>
        </authorList>
    </citation>
    <scope>NUCLEOTIDE SEQUENCE</scope>
    <source>
        <strain evidence="1">MNPRO001-30</strain>
        <tissue evidence="1">Meninges</tissue>
    </source>
</reference>